<dbReference type="InterPro" id="IPR004875">
    <property type="entry name" value="DDE_SF_endonuclease_dom"/>
</dbReference>
<dbReference type="EMBL" id="CAXKWB010008731">
    <property type="protein sequence ID" value="CAL4092130.1"/>
    <property type="molecule type" value="Genomic_DNA"/>
</dbReference>
<feature type="domain" description="HTH CENPB-type" evidence="3">
    <location>
        <begin position="16"/>
        <end position="92"/>
    </location>
</feature>
<comment type="caution">
    <text evidence="4">The sequence shown here is derived from an EMBL/GenBank/DDBJ whole genome shotgun (WGS) entry which is preliminary data.</text>
</comment>
<dbReference type="PANTHER" id="PTHR45691">
    <property type="entry name" value="PROTEIN DIAPHANOUS"/>
    <property type="match status" value="1"/>
</dbReference>
<dbReference type="GO" id="GO:0003677">
    <property type="term" value="F:DNA binding"/>
    <property type="evidence" value="ECO:0007669"/>
    <property type="project" value="UniProtKB-KW"/>
</dbReference>
<evidence type="ECO:0000256" key="1">
    <source>
        <dbReference type="ARBA" id="ARBA00023125"/>
    </source>
</evidence>
<dbReference type="Proteomes" id="UP001497623">
    <property type="component" value="Unassembled WGS sequence"/>
</dbReference>
<dbReference type="InterPro" id="IPR051412">
    <property type="entry name" value="Formin_Homology_Diaphanous_sf"/>
</dbReference>
<evidence type="ECO:0000313" key="5">
    <source>
        <dbReference type="Proteomes" id="UP001497623"/>
    </source>
</evidence>
<feature type="compositionally biased region" description="Pro residues" evidence="2">
    <location>
        <begin position="639"/>
        <end position="653"/>
    </location>
</feature>
<sequence>STIFSALKRPDPFHTKKKGPQPALSEEEENAMAELITKMFQVGIPQSDDNIQYAVRHVLNSAGRKNIFRNGNLPGKGWLKTFKDRQPQHVNWKPQKLDSGSANVSWYTIIKWFSQLDQHLKDEGLIPQEFFGEGNADRIISVDRTGASVDYNCISKCLFTKSERCNLTRMGKKEFVITIVTACSASGNFFKPIIILPNGSNFKDKVTWNSWPDLDDSEWTIGSSKNGRMEDCLFFTWLQALNDELVEAQTQKPVLLLLGGLKSHVNLITAEYARNRGIILYAIPPYTSHMLHPLHVGFFSPLEIAYKESVEYFSNPSADLNIESLGPAILKADFPRVFMRAWHKAATPDNAKKGFLESGILPRDLDSFNESFLEEHRHFKDSDPGPPPPPAPPQPSKSYLIGRKLLSEKSLQCIESLLDSKLLLFFRLIKSENQDLDDKVYRIWSCLYDLARTNNIIYDKLIEREYGGACSPPSSTISAPAESQVTHLPPILLQAAPSPPPPSPSTSLLASSIPPPGPSTTPAAISTLSPDVSIPPASSIYPSEASTLPPVVSPPPPVISTLPSVVSTHPLIASPHPAASPLPPVSSTSPASSTLLLAASTHPLAPSALLPDASTPPQAASTPPPVVSTSPASSSPPDSSTPPPMPIPSPPFSPLSDPNASMLVTSTQSFPVDCQTFNYQDPADTVCINSTTFHILKQDTKACTSQLSKSIHDTGSPFQVLKNPSDQIRQNKKIKTLDEETIPLALNATSGTQIRWKYLVAEAIKKTEKDSKEQNHLLLGKKNETQQHKEEQKRKGQSKTKETMRKRRKKSEISIEETETEEEENLKLDSEGVRDREFLNIYASFAQ</sequence>
<feature type="compositionally biased region" description="Acidic residues" evidence="2">
    <location>
        <begin position="814"/>
        <end position="824"/>
    </location>
</feature>
<feature type="compositionally biased region" description="Pro residues" evidence="2">
    <location>
        <begin position="384"/>
        <end position="395"/>
    </location>
</feature>
<evidence type="ECO:0000256" key="2">
    <source>
        <dbReference type="SAM" id="MobiDB-lite"/>
    </source>
</evidence>
<feature type="region of interest" description="Disordered" evidence="2">
    <location>
        <begin position="607"/>
        <end position="662"/>
    </location>
</feature>
<dbReference type="AlphaFoldDB" id="A0AAV2QMD5"/>
<protein>
    <recommendedName>
        <fullName evidence="3">HTH CENPB-type domain-containing protein</fullName>
    </recommendedName>
</protein>
<keyword evidence="1" id="KW-0238">DNA-binding</keyword>
<feature type="region of interest" description="Disordered" evidence="2">
    <location>
        <begin position="492"/>
        <end position="529"/>
    </location>
</feature>
<reference evidence="4 5" key="1">
    <citation type="submission" date="2024-05" db="EMBL/GenBank/DDBJ databases">
        <authorList>
            <person name="Wallberg A."/>
        </authorList>
    </citation>
    <scope>NUCLEOTIDE SEQUENCE [LARGE SCALE GENOMIC DNA]</scope>
</reference>
<evidence type="ECO:0000259" key="3">
    <source>
        <dbReference type="PROSITE" id="PS51253"/>
    </source>
</evidence>
<dbReference type="InterPro" id="IPR006600">
    <property type="entry name" value="HTH_CenpB_DNA-bd_dom"/>
</dbReference>
<gene>
    <name evidence="4" type="ORF">MNOR_LOCUS14522</name>
</gene>
<feature type="compositionally biased region" description="Low complexity" evidence="2">
    <location>
        <begin position="607"/>
        <end position="638"/>
    </location>
</feature>
<feature type="region of interest" description="Disordered" evidence="2">
    <location>
        <begin position="1"/>
        <end position="25"/>
    </location>
</feature>
<feature type="region of interest" description="Disordered" evidence="2">
    <location>
        <begin position="376"/>
        <end position="397"/>
    </location>
</feature>
<dbReference type="PROSITE" id="PS51253">
    <property type="entry name" value="HTH_CENPB"/>
    <property type="match status" value="1"/>
</dbReference>
<feature type="non-terminal residue" evidence="4">
    <location>
        <position position="1"/>
    </location>
</feature>
<dbReference type="GO" id="GO:0005884">
    <property type="term" value="C:actin filament"/>
    <property type="evidence" value="ECO:0007669"/>
    <property type="project" value="TreeGrafter"/>
</dbReference>
<proteinExistence type="predicted"/>
<evidence type="ECO:0000313" key="4">
    <source>
        <dbReference type="EMBL" id="CAL4092130.1"/>
    </source>
</evidence>
<dbReference type="PANTHER" id="PTHR45691:SF6">
    <property type="entry name" value="PROTEIN DIAPHANOUS"/>
    <property type="match status" value="1"/>
</dbReference>
<dbReference type="GO" id="GO:0030041">
    <property type="term" value="P:actin filament polymerization"/>
    <property type="evidence" value="ECO:0007669"/>
    <property type="project" value="TreeGrafter"/>
</dbReference>
<feature type="compositionally biased region" description="Basic and acidic residues" evidence="2">
    <location>
        <begin position="770"/>
        <end position="803"/>
    </location>
</feature>
<dbReference type="Pfam" id="PF03184">
    <property type="entry name" value="DDE_1"/>
    <property type="match status" value="1"/>
</dbReference>
<name>A0AAV2QMD5_MEGNR</name>
<organism evidence="4 5">
    <name type="scientific">Meganyctiphanes norvegica</name>
    <name type="common">Northern krill</name>
    <name type="synonym">Thysanopoda norvegica</name>
    <dbReference type="NCBI Taxonomy" id="48144"/>
    <lineage>
        <taxon>Eukaryota</taxon>
        <taxon>Metazoa</taxon>
        <taxon>Ecdysozoa</taxon>
        <taxon>Arthropoda</taxon>
        <taxon>Crustacea</taxon>
        <taxon>Multicrustacea</taxon>
        <taxon>Malacostraca</taxon>
        <taxon>Eumalacostraca</taxon>
        <taxon>Eucarida</taxon>
        <taxon>Euphausiacea</taxon>
        <taxon>Euphausiidae</taxon>
        <taxon>Meganyctiphanes</taxon>
    </lineage>
</organism>
<keyword evidence="5" id="KW-1185">Reference proteome</keyword>
<feature type="region of interest" description="Disordered" evidence="2">
    <location>
        <begin position="770"/>
        <end position="830"/>
    </location>
</feature>
<accession>A0AAV2QMD5</accession>